<evidence type="ECO:0000313" key="3">
    <source>
        <dbReference type="Proteomes" id="UP000006057"/>
    </source>
</evidence>
<keyword evidence="1" id="KW-1133">Transmembrane helix</keyword>
<dbReference type="KEGG" id="mcb:Mycch_2828"/>
<dbReference type="OrthoDB" id="3217869at2"/>
<feature type="transmembrane region" description="Helical" evidence="1">
    <location>
        <begin position="153"/>
        <end position="171"/>
    </location>
</feature>
<accession>I4BJY2</accession>
<dbReference type="AlphaFoldDB" id="I4BJY2"/>
<keyword evidence="1" id="KW-0472">Membrane</keyword>
<dbReference type="eggNOG" id="COG1511">
    <property type="taxonomic scope" value="Bacteria"/>
</dbReference>
<evidence type="ECO:0000313" key="2">
    <source>
        <dbReference type="EMBL" id="AFM17589.1"/>
    </source>
</evidence>
<dbReference type="RefSeq" id="WP_014816066.1">
    <property type="nucleotide sequence ID" value="NC_018027.1"/>
</dbReference>
<reference evidence="2 3" key="1">
    <citation type="submission" date="2012-06" db="EMBL/GenBank/DDBJ databases">
        <title>Complete sequence of chromosome of Mycobacterium chubuense NBB4.</title>
        <authorList>
            <consortium name="US DOE Joint Genome Institute"/>
            <person name="Lucas S."/>
            <person name="Han J."/>
            <person name="Lapidus A."/>
            <person name="Cheng J.-F."/>
            <person name="Goodwin L."/>
            <person name="Pitluck S."/>
            <person name="Peters L."/>
            <person name="Mikhailova N."/>
            <person name="Teshima H."/>
            <person name="Detter J.C."/>
            <person name="Han C."/>
            <person name="Tapia R."/>
            <person name="Land M."/>
            <person name="Hauser L."/>
            <person name="Kyrpides N."/>
            <person name="Ivanova N."/>
            <person name="Pagani I."/>
            <person name="Mattes T."/>
            <person name="Holmes A."/>
            <person name="Rutledge P."/>
            <person name="Paulsen I."/>
            <person name="Coleman N."/>
            <person name="Woyke T."/>
        </authorList>
    </citation>
    <scope>NUCLEOTIDE SEQUENCE [LARGE SCALE GENOMIC DNA]</scope>
    <source>
        <strain evidence="2 3">NBB4</strain>
    </source>
</reference>
<evidence type="ECO:0000256" key="1">
    <source>
        <dbReference type="SAM" id="Phobius"/>
    </source>
</evidence>
<feature type="transmembrane region" description="Helical" evidence="1">
    <location>
        <begin position="224"/>
        <end position="257"/>
    </location>
</feature>
<sequence length="356" mass="36354" precursor="true">MGKHHVDELPAFRDRSALRTTALALAGLTIFVLAMVASYSGAFAKPTLHHMRVAVSAPAPIVQGLREQNALSVNEVGDPAAARRQVYERTADTALAVTPDRRLTIYVAGGGGHSVAAAAESVGRAVAERAALAPVVEDVAPTSPGDPSGTVEFYAVIFVSIGASLGAALLGRLTGSVRAPATLGLRTLSLVAFSTVLAGAVTIYVGPMLDALTAHPWQVFAVLWLYAMAVGGAVTGVAAAFGTAASVALGLFLVVVGNAAAAGPVGRPLLSGFYSTFSMLVPQGSGVSLLRSVSYFAGHGAAAPLITLTAWAAAGCLLAVVATAARVNYRAVYDRYAERVGPDRAVLRPRLLPSAD</sequence>
<dbReference type="EMBL" id="CP003053">
    <property type="protein sequence ID" value="AFM17589.1"/>
    <property type="molecule type" value="Genomic_DNA"/>
</dbReference>
<keyword evidence="1" id="KW-0812">Transmembrane</keyword>
<dbReference type="STRING" id="710421.Mycch_2828"/>
<feature type="transmembrane region" description="Helical" evidence="1">
    <location>
        <begin position="183"/>
        <end position="204"/>
    </location>
</feature>
<feature type="transmembrane region" description="Helical" evidence="1">
    <location>
        <begin position="21"/>
        <end position="42"/>
    </location>
</feature>
<dbReference type="HOGENOM" id="CLU_045983_2_0_11"/>
<gene>
    <name evidence="2" type="ordered locus">Mycch_2828</name>
</gene>
<proteinExistence type="predicted"/>
<protein>
    <recommendedName>
        <fullName evidence="4">ABC-2 family transporter protein</fullName>
    </recommendedName>
</protein>
<feature type="transmembrane region" description="Helical" evidence="1">
    <location>
        <begin position="302"/>
        <end position="325"/>
    </location>
</feature>
<organism evidence="2 3">
    <name type="scientific">Mycolicibacterium chubuense (strain NBB4)</name>
    <name type="common">Mycobacterium chubuense</name>
    <dbReference type="NCBI Taxonomy" id="710421"/>
    <lineage>
        <taxon>Bacteria</taxon>
        <taxon>Bacillati</taxon>
        <taxon>Actinomycetota</taxon>
        <taxon>Actinomycetes</taxon>
        <taxon>Mycobacteriales</taxon>
        <taxon>Mycobacteriaceae</taxon>
        <taxon>Mycolicibacterium</taxon>
    </lineage>
</organism>
<keyword evidence="3" id="KW-1185">Reference proteome</keyword>
<dbReference type="Proteomes" id="UP000006057">
    <property type="component" value="Chromosome"/>
</dbReference>
<name>I4BJY2_MYCCN</name>
<dbReference type="PATRIC" id="fig|710421.3.peg.2819"/>
<evidence type="ECO:0008006" key="4">
    <source>
        <dbReference type="Google" id="ProtNLM"/>
    </source>
</evidence>